<feature type="domain" description="AB hydrolase-1" evidence="1">
    <location>
        <begin position="21"/>
        <end position="247"/>
    </location>
</feature>
<gene>
    <name evidence="2" type="ORF">EP51_44325</name>
</gene>
<keyword evidence="2" id="KW-0378">Hydrolase</keyword>
<dbReference type="GO" id="GO:0016787">
    <property type="term" value="F:hydrolase activity"/>
    <property type="evidence" value="ECO:0007669"/>
    <property type="project" value="UniProtKB-KW"/>
</dbReference>
<organism evidence="2 3">
    <name type="scientific">Rhodococcus opacus</name>
    <name type="common">Nocardia opaca</name>
    <dbReference type="NCBI Taxonomy" id="37919"/>
    <lineage>
        <taxon>Bacteria</taxon>
        <taxon>Bacillati</taxon>
        <taxon>Actinomycetota</taxon>
        <taxon>Actinomycetes</taxon>
        <taxon>Mycobacteriales</taxon>
        <taxon>Nocardiaceae</taxon>
        <taxon>Rhodococcus</taxon>
    </lineage>
</organism>
<accession>A0A076F089</accession>
<dbReference type="EMBL" id="CP008950">
    <property type="protein sequence ID" value="AII11093.1"/>
    <property type="molecule type" value="Genomic_DNA"/>
</dbReference>
<protein>
    <submittedName>
        <fullName evidence="2">Alpha/beta hydrolase</fullName>
    </submittedName>
</protein>
<name>A0A076F089_RHOOP</name>
<dbReference type="SUPFAM" id="SSF53474">
    <property type="entry name" value="alpha/beta-Hydrolases"/>
    <property type="match status" value="1"/>
</dbReference>
<evidence type="ECO:0000313" key="3">
    <source>
        <dbReference type="Proteomes" id="UP000028488"/>
    </source>
</evidence>
<dbReference type="Pfam" id="PF00561">
    <property type="entry name" value="Abhydrolase_1"/>
    <property type="match status" value="1"/>
</dbReference>
<reference evidence="2 3" key="1">
    <citation type="submission" date="2014-07" db="EMBL/GenBank/DDBJ databases">
        <title>Genome Sequence of Rhodococcus opacus Strain R7, a Biodegrader of Mono- and Polycyclic Aromatic Hydrocarbons.</title>
        <authorList>
            <person name="Di Gennaro P."/>
            <person name="Zampolli J."/>
            <person name="Presti I."/>
            <person name="Cappelletti M."/>
            <person name="D'Ursi P."/>
            <person name="Orro A."/>
            <person name="Mezzelani A."/>
            <person name="Milanesi L."/>
        </authorList>
    </citation>
    <scope>NUCLEOTIDE SEQUENCE [LARGE SCALE GENOMIC DNA]</scope>
    <source>
        <strain evidence="2 3">R7</strain>
        <plasmid evidence="2">pPDG3</plasmid>
    </source>
</reference>
<geneLocation type="plasmid" evidence="2 3">
    <name>pPDG3</name>
</geneLocation>
<sequence>MPTVTTPDADIFYTDSGGEGPVLLLGHGFFMDSSMFTPQVRDLSPDLRVVTWDARRHGKTTDAGMPFTYWDLARDALAVLDDLGVEKAIIGGMSQGGYTALRTALLAPERTTALILLDTEASACTPEQKSGYRVLFDQWCSTEPLEPLTSALAPQLIGGEPADWTSWISKWNSSDRMAVRPAAECLIERDDVVDRLSDIDVPALIIRGENDLSAPTERADELKAGLPGAAPVVTIPVAGHAANWTHPEPVNAAITAFVKALR</sequence>
<dbReference type="Proteomes" id="UP000028488">
    <property type="component" value="Plasmid pPDG3"/>
</dbReference>
<evidence type="ECO:0000313" key="2">
    <source>
        <dbReference type="EMBL" id="AII11093.1"/>
    </source>
</evidence>
<dbReference type="AlphaFoldDB" id="A0A076F089"/>
<dbReference type="PANTHER" id="PTHR43798">
    <property type="entry name" value="MONOACYLGLYCEROL LIPASE"/>
    <property type="match status" value="1"/>
</dbReference>
<keyword evidence="2" id="KW-0614">Plasmid</keyword>
<evidence type="ECO:0000259" key="1">
    <source>
        <dbReference type="Pfam" id="PF00561"/>
    </source>
</evidence>
<dbReference type="InterPro" id="IPR050266">
    <property type="entry name" value="AB_hydrolase_sf"/>
</dbReference>
<dbReference type="Gene3D" id="3.40.50.1820">
    <property type="entry name" value="alpha/beta hydrolase"/>
    <property type="match status" value="1"/>
</dbReference>
<proteinExistence type="predicted"/>
<dbReference type="PRINTS" id="PR00111">
    <property type="entry name" value="ABHYDROLASE"/>
</dbReference>
<dbReference type="InterPro" id="IPR000073">
    <property type="entry name" value="AB_hydrolase_1"/>
</dbReference>
<dbReference type="InterPro" id="IPR029058">
    <property type="entry name" value="AB_hydrolase_fold"/>
</dbReference>